<dbReference type="AlphaFoldDB" id="A0ABD1C0R7"/>
<dbReference type="InterPro" id="IPR043017">
    <property type="entry name" value="WIYLD_dom_sf"/>
</dbReference>
<reference evidence="2 3" key="1">
    <citation type="submission" date="2024-04" db="EMBL/GenBank/DDBJ databases">
        <title>Genome assembly C_amara_ONT_v2.</title>
        <authorList>
            <person name="Yant L."/>
            <person name="Moore C."/>
            <person name="Slenker M."/>
        </authorList>
    </citation>
    <scope>NUCLEOTIDE SEQUENCE [LARGE SCALE GENOMIC DNA]</scope>
    <source>
        <tissue evidence="2">Leaf</tissue>
    </source>
</reference>
<gene>
    <name evidence="2" type="ORF">V5N11_024523</name>
</gene>
<protein>
    <recommendedName>
        <fullName evidence="1">WIYLD domain-containing protein</fullName>
    </recommendedName>
</protein>
<evidence type="ECO:0000259" key="1">
    <source>
        <dbReference type="Pfam" id="PF10440"/>
    </source>
</evidence>
<dbReference type="Gene3D" id="1.10.8.850">
    <property type="entry name" value="Histone-lysine N methyltransferase , C-terminal domain-like"/>
    <property type="match status" value="1"/>
</dbReference>
<keyword evidence="3" id="KW-1185">Reference proteome</keyword>
<evidence type="ECO:0000313" key="2">
    <source>
        <dbReference type="EMBL" id="KAL1223037.1"/>
    </source>
</evidence>
<organism evidence="2 3">
    <name type="scientific">Cardamine amara subsp. amara</name>
    <dbReference type="NCBI Taxonomy" id="228776"/>
    <lineage>
        <taxon>Eukaryota</taxon>
        <taxon>Viridiplantae</taxon>
        <taxon>Streptophyta</taxon>
        <taxon>Embryophyta</taxon>
        <taxon>Tracheophyta</taxon>
        <taxon>Spermatophyta</taxon>
        <taxon>Magnoliopsida</taxon>
        <taxon>eudicotyledons</taxon>
        <taxon>Gunneridae</taxon>
        <taxon>Pentapetalae</taxon>
        <taxon>rosids</taxon>
        <taxon>malvids</taxon>
        <taxon>Brassicales</taxon>
        <taxon>Brassicaceae</taxon>
        <taxon>Cardamineae</taxon>
        <taxon>Cardamine</taxon>
    </lineage>
</organism>
<dbReference type="InterPro" id="IPR018848">
    <property type="entry name" value="WIYLD_domain"/>
</dbReference>
<dbReference type="PANTHER" id="PTHR34271">
    <property type="entry name" value="NUCLEOLAR HISTONE METHYLTRANSFERASE-RELATED PROTEIN"/>
    <property type="match status" value="1"/>
</dbReference>
<comment type="caution">
    <text evidence="2">The sequence shown here is derived from an EMBL/GenBank/DDBJ whole genome shotgun (WGS) entry which is preliminary data.</text>
</comment>
<evidence type="ECO:0000313" key="3">
    <source>
        <dbReference type="Proteomes" id="UP001558713"/>
    </source>
</evidence>
<name>A0ABD1C0R7_CARAN</name>
<proteinExistence type="predicted"/>
<sequence>MPSSNKQKKSGLMRDDDTARDAMRMYGFDELVIDESIKALLEIYGEDGWILIEEGRYDVLLTNCLEKQQIKENENPEKLRADYAIYVFCSWY</sequence>
<dbReference type="Pfam" id="PF10440">
    <property type="entry name" value="WIYLD"/>
    <property type="match status" value="1"/>
</dbReference>
<feature type="domain" description="WIYLD" evidence="1">
    <location>
        <begin position="17"/>
        <end position="69"/>
    </location>
</feature>
<dbReference type="PANTHER" id="PTHR34271:SF1">
    <property type="entry name" value="NUCLEOLAR HISTONE METHYLTRANSFERASE-RELATED PROTEIN"/>
    <property type="match status" value="1"/>
</dbReference>
<accession>A0ABD1C0R7</accession>
<dbReference type="EMBL" id="JBANAX010000085">
    <property type="protein sequence ID" value="KAL1223037.1"/>
    <property type="molecule type" value="Genomic_DNA"/>
</dbReference>
<dbReference type="Proteomes" id="UP001558713">
    <property type="component" value="Unassembled WGS sequence"/>
</dbReference>